<name>A0A2P5D385_PARAD</name>
<comment type="caution">
    <text evidence="2">The sequence shown here is derived from an EMBL/GenBank/DDBJ whole genome shotgun (WGS) entry which is preliminary data.</text>
</comment>
<evidence type="ECO:0000256" key="1">
    <source>
        <dbReference type="SAM" id="SignalP"/>
    </source>
</evidence>
<feature type="signal peptide" evidence="1">
    <location>
        <begin position="1"/>
        <end position="32"/>
    </location>
</feature>
<gene>
    <name evidence="2" type="ORF">PanWU01x14_101620</name>
</gene>
<feature type="chain" id="PRO_5015160541" evidence="1">
    <location>
        <begin position="33"/>
        <end position="102"/>
    </location>
</feature>
<accession>A0A2P5D385</accession>
<keyword evidence="3" id="KW-1185">Reference proteome</keyword>
<protein>
    <submittedName>
        <fullName evidence="2">Uncharacterized protein</fullName>
    </submittedName>
</protein>
<dbReference type="AlphaFoldDB" id="A0A2P5D385"/>
<evidence type="ECO:0000313" key="2">
    <source>
        <dbReference type="EMBL" id="PON67738.1"/>
    </source>
</evidence>
<evidence type="ECO:0000313" key="3">
    <source>
        <dbReference type="Proteomes" id="UP000237105"/>
    </source>
</evidence>
<keyword evidence="1" id="KW-0732">Signal</keyword>
<organism evidence="2 3">
    <name type="scientific">Parasponia andersonii</name>
    <name type="common">Sponia andersonii</name>
    <dbReference type="NCBI Taxonomy" id="3476"/>
    <lineage>
        <taxon>Eukaryota</taxon>
        <taxon>Viridiplantae</taxon>
        <taxon>Streptophyta</taxon>
        <taxon>Embryophyta</taxon>
        <taxon>Tracheophyta</taxon>
        <taxon>Spermatophyta</taxon>
        <taxon>Magnoliopsida</taxon>
        <taxon>eudicotyledons</taxon>
        <taxon>Gunneridae</taxon>
        <taxon>Pentapetalae</taxon>
        <taxon>rosids</taxon>
        <taxon>fabids</taxon>
        <taxon>Rosales</taxon>
        <taxon>Cannabaceae</taxon>
        <taxon>Parasponia</taxon>
    </lineage>
</organism>
<dbReference type="Proteomes" id="UP000237105">
    <property type="component" value="Unassembled WGS sequence"/>
</dbReference>
<reference evidence="3" key="1">
    <citation type="submission" date="2016-06" db="EMBL/GenBank/DDBJ databases">
        <title>Parallel loss of symbiosis genes in relatives of nitrogen-fixing non-legume Parasponia.</title>
        <authorList>
            <person name="Van Velzen R."/>
            <person name="Holmer R."/>
            <person name="Bu F."/>
            <person name="Rutten L."/>
            <person name="Van Zeijl A."/>
            <person name="Liu W."/>
            <person name="Santuari L."/>
            <person name="Cao Q."/>
            <person name="Sharma T."/>
            <person name="Shen D."/>
            <person name="Roswanjaya Y."/>
            <person name="Wardhani T."/>
            <person name="Kalhor M.S."/>
            <person name="Jansen J."/>
            <person name="Van den Hoogen J."/>
            <person name="Gungor B."/>
            <person name="Hartog M."/>
            <person name="Hontelez J."/>
            <person name="Verver J."/>
            <person name="Yang W.-C."/>
            <person name="Schijlen E."/>
            <person name="Repin R."/>
            <person name="Schilthuizen M."/>
            <person name="Schranz E."/>
            <person name="Heidstra R."/>
            <person name="Miyata K."/>
            <person name="Fedorova E."/>
            <person name="Kohlen W."/>
            <person name="Bisseling T."/>
            <person name="Smit S."/>
            <person name="Geurts R."/>
        </authorList>
    </citation>
    <scope>NUCLEOTIDE SEQUENCE [LARGE SCALE GENOMIC DNA]</scope>
    <source>
        <strain evidence="3">cv. WU1-14</strain>
    </source>
</reference>
<sequence>MGVILGRKLQLLLTPLLNLNIVLNVNIPPSTGKEILGSRDSNLGSESLAIIGHDVGHVSSLRPPFSEASKNVGSKPALGLGDKTEIKLKVRSKTDFPFFTSS</sequence>
<proteinExistence type="predicted"/>
<dbReference type="EMBL" id="JXTB01000069">
    <property type="protein sequence ID" value="PON67738.1"/>
    <property type="molecule type" value="Genomic_DNA"/>
</dbReference>